<evidence type="ECO:0000313" key="4">
    <source>
        <dbReference type="EMBL" id="KAF2800188.1"/>
    </source>
</evidence>
<dbReference type="InterPro" id="IPR043129">
    <property type="entry name" value="ATPase_NBD"/>
</dbReference>
<dbReference type="PRINTS" id="PR00301">
    <property type="entry name" value="HEATSHOCK70"/>
</dbReference>
<dbReference type="GO" id="GO:0140662">
    <property type="term" value="F:ATP-dependent protein folding chaperone"/>
    <property type="evidence" value="ECO:0007669"/>
    <property type="project" value="InterPro"/>
</dbReference>
<name>A0A6A6XVB2_9PLEO</name>
<dbReference type="InterPro" id="IPR029047">
    <property type="entry name" value="HSP70_peptide-bd_sf"/>
</dbReference>
<evidence type="ECO:0000256" key="3">
    <source>
        <dbReference type="RuleBase" id="RU003322"/>
    </source>
</evidence>
<evidence type="ECO:0000313" key="5">
    <source>
        <dbReference type="Proteomes" id="UP000799757"/>
    </source>
</evidence>
<accession>A0A6A6XVB2</accession>
<dbReference type="SUPFAM" id="SSF53067">
    <property type="entry name" value="Actin-like ATPase domain"/>
    <property type="match status" value="2"/>
</dbReference>
<reference evidence="4" key="1">
    <citation type="journal article" date="2020" name="Stud. Mycol.">
        <title>101 Dothideomycetes genomes: a test case for predicting lifestyles and emergence of pathogens.</title>
        <authorList>
            <person name="Haridas S."/>
            <person name="Albert R."/>
            <person name="Binder M."/>
            <person name="Bloem J."/>
            <person name="Labutti K."/>
            <person name="Salamov A."/>
            <person name="Andreopoulos B."/>
            <person name="Baker S."/>
            <person name="Barry K."/>
            <person name="Bills G."/>
            <person name="Bluhm B."/>
            <person name="Cannon C."/>
            <person name="Castanera R."/>
            <person name="Culley D."/>
            <person name="Daum C."/>
            <person name="Ezra D."/>
            <person name="Gonzalez J."/>
            <person name="Henrissat B."/>
            <person name="Kuo A."/>
            <person name="Liang C."/>
            <person name="Lipzen A."/>
            <person name="Lutzoni F."/>
            <person name="Magnuson J."/>
            <person name="Mondo S."/>
            <person name="Nolan M."/>
            <person name="Ohm R."/>
            <person name="Pangilinan J."/>
            <person name="Park H.-J."/>
            <person name="Ramirez L."/>
            <person name="Alfaro M."/>
            <person name="Sun H."/>
            <person name="Tritt A."/>
            <person name="Yoshinaga Y."/>
            <person name="Zwiers L.-H."/>
            <person name="Turgeon B."/>
            <person name="Goodwin S."/>
            <person name="Spatafora J."/>
            <person name="Crous P."/>
            <person name="Grigoriev I."/>
        </authorList>
    </citation>
    <scope>NUCLEOTIDE SEQUENCE</scope>
    <source>
        <strain evidence="4">CBS 109.77</strain>
    </source>
</reference>
<sequence length="503" mass="55825">MSSLSSTQQTCQWDLSNQELSQQEISQQELDINPVHYSSTEPNMIVGIQLGASYVSVGVYRNHSVEIFPNDRGNRAKPNVMSFTVDGILFGEAAQDMLVSGENPTGTVFDIDRLIGKEFDDPTVQDATKDLPFKIVNVAGEPHVEVKVMKEPKRFSPKEITSMVLARMKHLADKFVKGGVKQAIVSVPVDFNEIQRDATIRAGKLVGLEIIGPIREPTAAALAYGIHATNERLASFHGYNGPQNFRSVVVYNLGIRSFSISLLSFDDGVLDIEATAGHNEVGEQALQEGRVKETEIDDIIVIGGSENVHSSLESYFGKTAHNGIDDDEVVAHGVVLQVGIFMNAYRAREFRYPVYPLNLGIETTGGLMWPLIKRGDPFPAFGEAIFTTAEDYQTTVLIRVYEGLSLYTNNSHLHGEFEVFARNMGNREEVEFRDNGSCSISYEELELMAEEAERHKEDEERVEKRNEIASYAFNNRTMNTLDGGSIRLGDSCNATMTKGMENF</sequence>
<dbReference type="Gene3D" id="3.30.420.40">
    <property type="match status" value="2"/>
</dbReference>
<dbReference type="OrthoDB" id="3434456at2759"/>
<dbReference type="AlphaFoldDB" id="A0A6A6XVB2"/>
<keyword evidence="2 3" id="KW-0067">ATP-binding</keyword>
<evidence type="ECO:0000256" key="2">
    <source>
        <dbReference type="ARBA" id="ARBA00022840"/>
    </source>
</evidence>
<proteinExistence type="inferred from homology"/>
<organism evidence="4 5">
    <name type="scientific">Melanomma pulvis-pyrius CBS 109.77</name>
    <dbReference type="NCBI Taxonomy" id="1314802"/>
    <lineage>
        <taxon>Eukaryota</taxon>
        <taxon>Fungi</taxon>
        <taxon>Dikarya</taxon>
        <taxon>Ascomycota</taxon>
        <taxon>Pezizomycotina</taxon>
        <taxon>Dothideomycetes</taxon>
        <taxon>Pleosporomycetidae</taxon>
        <taxon>Pleosporales</taxon>
        <taxon>Melanommataceae</taxon>
        <taxon>Melanomma</taxon>
    </lineage>
</organism>
<dbReference type="PANTHER" id="PTHR19375">
    <property type="entry name" value="HEAT SHOCK PROTEIN 70KDA"/>
    <property type="match status" value="1"/>
</dbReference>
<dbReference type="InterPro" id="IPR013126">
    <property type="entry name" value="Hsp_70_fam"/>
</dbReference>
<keyword evidence="5" id="KW-1185">Reference proteome</keyword>
<evidence type="ECO:0000256" key="1">
    <source>
        <dbReference type="ARBA" id="ARBA00022741"/>
    </source>
</evidence>
<keyword evidence="1 3" id="KW-0547">Nucleotide-binding</keyword>
<dbReference type="Proteomes" id="UP000799757">
    <property type="component" value="Unassembled WGS sequence"/>
</dbReference>
<comment type="similarity">
    <text evidence="3">Belongs to the heat shock protein 70 family.</text>
</comment>
<gene>
    <name evidence="4" type="ORF">K505DRAFT_355876</name>
</gene>
<dbReference type="SUPFAM" id="SSF100920">
    <property type="entry name" value="Heat shock protein 70kD (HSP70), peptide-binding domain"/>
    <property type="match status" value="1"/>
</dbReference>
<dbReference type="EMBL" id="MU001751">
    <property type="protein sequence ID" value="KAF2800188.1"/>
    <property type="molecule type" value="Genomic_DNA"/>
</dbReference>
<protein>
    <submittedName>
        <fullName evidence="4">HSP70-domain-containing protein</fullName>
    </submittedName>
</protein>
<dbReference type="Pfam" id="PF00012">
    <property type="entry name" value="HSP70"/>
    <property type="match status" value="2"/>
</dbReference>
<dbReference type="Gene3D" id="2.60.34.10">
    <property type="entry name" value="Substrate Binding Domain Of DNAk, Chain A, domain 1"/>
    <property type="match status" value="1"/>
</dbReference>
<dbReference type="GO" id="GO:0005524">
    <property type="term" value="F:ATP binding"/>
    <property type="evidence" value="ECO:0007669"/>
    <property type="project" value="UniProtKB-KW"/>
</dbReference>